<dbReference type="RefSeq" id="WP_379959540.1">
    <property type="nucleotide sequence ID" value="NZ_JAUYVI010000007.1"/>
</dbReference>
<evidence type="ECO:0000259" key="9">
    <source>
        <dbReference type="PROSITE" id="PS50928"/>
    </source>
</evidence>
<feature type="transmembrane region" description="Helical" evidence="8">
    <location>
        <begin position="179"/>
        <end position="202"/>
    </location>
</feature>
<evidence type="ECO:0000256" key="5">
    <source>
        <dbReference type="ARBA" id="ARBA00022692"/>
    </source>
</evidence>
<keyword evidence="5 8" id="KW-0812">Transmembrane</keyword>
<comment type="subcellular location">
    <subcellularLocation>
        <location evidence="1 8">Cell membrane</location>
        <topology evidence="1 8">Multi-pass membrane protein</topology>
    </subcellularLocation>
</comment>
<dbReference type="EMBL" id="JAUYVI010000007">
    <property type="protein sequence ID" value="MDQ7250362.1"/>
    <property type="molecule type" value="Genomic_DNA"/>
</dbReference>
<name>A0ABU0YT42_9PROT</name>
<evidence type="ECO:0000256" key="3">
    <source>
        <dbReference type="ARBA" id="ARBA00022448"/>
    </source>
</evidence>
<feature type="transmembrane region" description="Helical" evidence="8">
    <location>
        <begin position="208"/>
        <end position="227"/>
    </location>
</feature>
<dbReference type="Pfam" id="PF00528">
    <property type="entry name" value="BPD_transp_1"/>
    <property type="match status" value="1"/>
</dbReference>
<comment type="similarity">
    <text evidence="2">Belongs to the binding-protein-dependent transport system permease family. CysTW subfamily.</text>
</comment>
<dbReference type="Gene3D" id="1.10.3720.10">
    <property type="entry name" value="MetI-like"/>
    <property type="match status" value="1"/>
</dbReference>
<feature type="transmembrane region" description="Helical" evidence="8">
    <location>
        <begin position="239"/>
        <end position="257"/>
    </location>
</feature>
<feature type="transmembrane region" description="Helical" evidence="8">
    <location>
        <begin position="12"/>
        <end position="36"/>
    </location>
</feature>
<sequence length="263" mass="27853">MVTSGQRRHYGAGIFVLAVLLYLYAPVVVTVLFSFADSPRLSLPIQGLTLDWYASALANPLIVTALRNTLILAAISAVGGCLAGTAFAFGVLKLQGLRLRQALLTASLLPAVVPLLVIGIALAVFFRFLGSQPGLLNAAIGHILVSLPFVILSLNARLETFDFSVVEAARDLGAPPMRAFLDITLPLIRPSVVGAGLLAAALSLDEFIVTWFNVGTQLTAPVLVWGLMRRGVDPSINALATLFLMALLILIIASSQLGRRKSA</sequence>
<keyword evidence="6 8" id="KW-1133">Transmembrane helix</keyword>
<keyword evidence="7 8" id="KW-0472">Membrane</keyword>
<evidence type="ECO:0000256" key="2">
    <source>
        <dbReference type="ARBA" id="ARBA00007069"/>
    </source>
</evidence>
<evidence type="ECO:0000313" key="10">
    <source>
        <dbReference type="EMBL" id="MDQ7250362.1"/>
    </source>
</evidence>
<dbReference type="Proteomes" id="UP001230156">
    <property type="component" value="Unassembled WGS sequence"/>
</dbReference>
<evidence type="ECO:0000256" key="1">
    <source>
        <dbReference type="ARBA" id="ARBA00004651"/>
    </source>
</evidence>
<dbReference type="PANTHER" id="PTHR43848">
    <property type="entry name" value="PUTRESCINE TRANSPORT SYSTEM PERMEASE PROTEIN POTI"/>
    <property type="match status" value="1"/>
</dbReference>
<keyword evidence="11" id="KW-1185">Reference proteome</keyword>
<reference evidence="11" key="1">
    <citation type="submission" date="2023-08" db="EMBL/GenBank/DDBJ databases">
        <title>Rhodospirillaceae gen. nov., a novel taxon isolated from the Yangtze River Yuezi River estuary sludge.</title>
        <authorList>
            <person name="Ruan L."/>
        </authorList>
    </citation>
    <scope>NUCLEOTIDE SEQUENCE [LARGE SCALE GENOMIC DNA]</scope>
    <source>
        <strain evidence="11">R-7</strain>
    </source>
</reference>
<accession>A0ABU0YT42</accession>
<proteinExistence type="inferred from homology"/>
<dbReference type="CDD" id="cd06261">
    <property type="entry name" value="TM_PBP2"/>
    <property type="match status" value="1"/>
</dbReference>
<feature type="transmembrane region" description="Helical" evidence="8">
    <location>
        <begin position="135"/>
        <end position="158"/>
    </location>
</feature>
<evidence type="ECO:0000256" key="7">
    <source>
        <dbReference type="ARBA" id="ARBA00023136"/>
    </source>
</evidence>
<dbReference type="InterPro" id="IPR000515">
    <property type="entry name" value="MetI-like"/>
</dbReference>
<comment type="caution">
    <text evidence="10">The sequence shown here is derived from an EMBL/GenBank/DDBJ whole genome shotgun (WGS) entry which is preliminary data.</text>
</comment>
<evidence type="ECO:0000256" key="4">
    <source>
        <dbReference type="ARBA" id="ARBA00022475"/>
    </source>
</evidence>
<feature type="domain" description="ABC transmembrane type-1" evidence="9">
    <location>
        <begin position="66"/>
        <end position="254"/>
    </location>
</feature>
<dbReference type="PROSITE" id="PS50928">
    <property type="entry name" value="ABC_TM1"/>
    <property type="match status" value="1"/>
</dbReference>
<evidence type="ECO:0000256" key="8">
    <source>
        <dbReference type="RuleBase" id="RU363032"/>
    </source>
</evidence>
<gene>
    <name evidence="10" type="ORF">Q8A70_21915</name>
</gene>
<dbReference type="PANTHER" id="PTHR43848:SF2">
    <property type="entry name" value="PUTRESCINE TRANSPORT SYSTEM PERMEASE PROTEIN POTI"/>
    <property type="match status" value="1"/>
</dbReference>
<dbReference type="InterPro" id="IPR051789">
    <property type="entry name" value="Bact_Polyamine_Transport"/>
</dbReference>
<keyword evidence="3 8" id="KW-0813">Transport</keyword>
<dbReference type="InterPro" id="IPR035906">
    <property type="entry name" value="MetI-like_sf"/>
</dbReference>
<feature type="transmembrane region" description="Helical" evidence="8">
    <location>
        <begin position="70"/>
        <end position="92"/>
    </location>
</feature>
<organism evidence="10 11">
    <name type="scientific">Dongia sedimenti</name>
    <dbReference type="NCBI Taxonomy" id="3064282"/>
    <lineage>
        <taxon>Bacteria</taxon>
        <taxon>Pseudomonadati</taxon>
        <taxon>Pseudomonadota</taxon>
        <taxon>Alphaproteobacteria</taxon>
        <taxon>Rhodospirillales</taxon>
        <taxon>Dongiaceae</taxon>
        <taxon>Dongia</taxon>
    </lineage>
</organism>
<feature type="transmembrane region" description="Helical" evidence="8">
    <location>
        <begin position="104"/>
        <end position="129"/>
    </location>
</feature>
<keyword evidence="4" id="KW-1003">Cell membrane</keyword>
<evidence type="ECO:0000256" key="6">
    <source>
        <dbReference type="ARBA" id="ARBA00022989"/>
    </source>
</evidence>
<protein>
    <submittedName>
        <fullName evidence="10">ABC transporter permease</fullName>
    </submittedName>
</protein>
<evidence type="ECO:0000313" key="11">
    <source>
        <dbReference type="Proteomes" id="UP001230156"/>
    </source>
</evidence>
<dbReference type="SUPFAM" id="SSF161098">
    <property type="entry name" value="MetI-like"/>
    <property type="match status" value="1"/>
</dbReference>